<organism evidence="4 5">
    <name type="scientific">Salvator merianae</name>
    <name type="common">Argentine black and white tegu</name>
    <name type="synonym">Tupinambis merianae</name>
    <dbReference type="NCBI Taxonomy" id="96440"/>
    <lineage>
        <taxon>Eukaryota</taxon>
        <taxon>Metazoa</taxon>
        <taxon>Chordata</taxon>
        <taxon>Craniata</taxon>
        <taxon>Vertebrata</taxon>
        <taxon>Euteleostomi</taxon>
        <taxon>Lepidosauria</taxon>
        <taxon>Squamata</taxon>
        <taxon>Bifurcata</taxon>
        <taxon>Unidentata</taxon>
        <taxon>Episquamata</taxon>
        <taxon>Laterata</taxon>
        <taxon>Teiioidea</taxon>
        <taxon>Teiidae</taxon>
        <taxon>Salvator</taxon>
    </lineage>
</organism>
<sequence length="77" mass="8893">MDDRENLPYTNAVIHEVQRLGNIFPFSVPRATTKETILGGFRIPKVSGTHFLFPWARHYPPRLPAPACAFYVFYRSL</sequence>
<dbReference type="Proteomes" id="UP000694421">
    <property type="component" value="Unplaced"/>
</dbReference>
<dbReference type="SUPFAM" id="SSF48264">
    <property type="entry name" value="Cytochrome P450"/>
    <property type="match status" value="1"/>
</dbReference>
<dbReference type="InterPro" id="IPR001128">
    <property type="entry name" value="Cyt_P450"/>
</dbReference>
<dbReference type="GO" id="GO:0016712">
    <property type="term" value="F:oxidoreductase activity, acting on paired donors, with incorporation or reduction of molecular oxygen, reduced flavin or flavoprotein as one donor, and incorporation of one atom of oxygen"/>
    <property type="evidence" value="ECO:0007669"/>
    <property type="project" value="TreeGrafter"/>
</dbReference>
<dbReference type="GO" id="GO:0020037">
    <property type="term" value="F:heme binding"/>
    <property type="evidence" value="ECO:0007669"/>
    <property type="project" value="InterPro"/>
</dbReference>
<evidence type="ECO:0000256" key="2">
    <source>
        <dbReference type="ARBA" id="ARBA00022723"/>
    </source>
</evidence>
<dbReference type="GeneTree" id="ENSGT00950000182879"/>
<evidence type="ECO:0000313" key="5">
    <source>
        <dbReference type="Proteomes" id="UP000694421"/>
    </source>
</evidence>
<dbReference type="OMA" id="PACAFYV"/>
<dbReference type="PANTHER" id="PTHR24300">
    <property type="entry name" value="CYTOCHROME P450 508A4-RELATED"/>
    <property type="match status" value="1"/>
</dbReference>
<dbReference type="InterPro" id="IPR036396">
    <property type="entry name" value="Cyt_P450_sf"/>
</dbReference>
<keyword evidence="2" id="KW-0479">Metal-binding</keyword>
<evidence type="ECO:0008006" key="6">
    <source>
        <dbReference type="Google" id="ProtNLM"/>
    </source>
</evidence>
<evidence type="ECO:0000256" key="1">
    <source>
        <dbReference type="ARBA" id="ARBA00010617"/>
    </source>
</evidence>
<dbReference type="Pfam" id="PF00067">
    <property type="entry name" value="p450"/>
    <property type="match status" value="1"/>
</dbReference>
<keyword evidence="5" id="KW-1185">Reference proteome</keyword>
<evidence type="ECO:0000256" key="3">
    <source>
        <dbReference type="ARBA" id="ARBA00023004"/>
    </source>
</evidence>
<accession>A0A8D0DXI6</accession>
<reference evidence="4" key="1">
    <citation type="submission" date="2025-08" db="UniProtKB">
        <authorList>
            <consortium name="Ensembl"/>
        </authorList>
    </citation>
    <scope>IDENTIFICATION</scope>
</reference>
<protein>
    <recommendedName>
        <fullName evidence="6">Cytochrome P450</fullName>
    </recommendedName>
</protein>
<proteinExistence type="inferred from homology"/>
<dbReference type="Ensembl" id="ENSSMRT00000027209.1">
    <property type="protein sequence ID" value="ENSSMRP00000023244.1"/>
    <property type="gene ID" value="ENSSMRG00000018047.1"/>
</dbReference>
<dbReference type="GO" id="GO:0006805">
    <property type="term" value="P:xenobiotic metabolic process"/>
    <property type="evidence" value="ECO:0007669"/>
    <property type="project" value="TreeGrafter"/>
</dbReference>
<keyword evidence="3" id="KW-0408">Iron</keyword>
<evidence type="ECO:0000313" key="4">
    <source>
        <dbReference type="Ensembl" id="ENSSMRP00000023244.1"/>
    </source>
</evidence>
<dbReference type="GO" id="GO:0005506">
    <property type="term" value="F:iron ion binding"/>
    <property type="evidence" value="ECO:0007669"/>
    <property type="project" value="InterPro"/>
</dbReference>
<dbReference type="GO" id="GO:0005737">
    <property type="term" value="C:cytoplasm"/>
    <property type="evidence" value="ECO:0007669"/>
    <property type="project" value="TreeGrafter"/>
</dbReference>
<reference evidence="4" key="2">
    <citation type="submission" date="2025-09" db="UniProtKB">
        <authorList>
            <consortium name="Ensembl"/>
        </authorList>
    </citation>
    <scope>IDENTIFICATION</scope>
</reference>
<dbReference type="GO" id="GO:0006082">
    <property type="term" value="P:organic acid metabolic process"/>
    <property type="evidence" value="ECO:0007669"/>
    <property type="project" value="TreeGrafter"/>
</dbReference>
<comment type="similarity">
    <text evidence="1">Belongs to the cytochrome P450 family.</text>
</comment>
<dbReference type="PANTHER" id="PTHR24300:SF177">
    <property type="entry name" value="CYTOCHROME P450 2J2"/>
    <property type="match status" value="1"/>
</dbReference>
<dbReference type="Gene3D" id="1.10.630.10">
    <property type="entry name" value="Cytochrome P450"/>
    <property type="match status" value="1"/>
</dbReference>
<dbReference type="InterPro" id="IPR050182">
    <property type="entry name" value="Cytochrome_P450_fam2"/>
</dbReference>
<dbReference type="AlphaFoldDB" id="A0A8D0DXI6"/>
<name>A0A8D0DXI6_SALMN</name>